<dbReference type="EMBL" id="UYSU01037083">
    <property type="protein sequence ID" value="VDL98567.1"/>
    <property type="molecule type" value="Genomic_DNA"/>
</dbReference>
<sequence length="129" mass="14902">MEVLERTGILSIHAMLRQMQLRWSGHLVRMDDERLPERLFYGDVATGSRWQGGGDYPNDFSTEMSLRVLAGREVKDYPNDFSTVMSLRVLAGREVKKVNDERLPKRLFYGDVATGSRPQEGQKRRTRTL</sequence>
<organism evidence="3">
    <name type="scientific">Schistocephalus solidus</name>
    <name type="common">Tapeworm</name>
    <dbReference type="NCBI Taxonomy" id="70667"/>
    <lineage>
        <taxon>Eukaryota</taxon>
        <taxon>Metazoa</taxon>
        <taxon>Spiralia</taxon>
        <taxon>Lophotrochozoa</taxon>
        <taxon>Platyhelminthes</taxon>
        <taxon>Cestoda</taxon>
        <taxon>Eucestoda</taxon>
        <taxon>Diphyllobothriidea</taxon>
        <taxon>Diphyllobothriidae</taxon>
        <taxon>Schistocephalus</taxon>
    </lineage>
</organism>
<dbReference type="Proteomes" id="UP000275846">
    <property type="component" value="Unassembled WGS sequence"/>
</dbReference>
<dbReference type="OrthoDB" id="425014at2759"/>
<evidence type="ECO:0000313" key="1">
    <source>
        <dbReference type="EMBL" id="VDL98567.1"/>
    </source>
</evidence>
<protein>
    <submittedName>
        <fullName evidence="3">Transposase</fullName>
    </submittedName>
</protein>
<dbReference type="WBParaSite" id="SSLN_0001263901-mRNA-1">
    <property type="protein sequence ID" value="SSLN_0001263901-mRNA-1"/>
    <property type="gene ID" value="SSLN_0001263901"/>
</dbReference>
<proteinExistence type="predicted"/>
<reference evidence="3" key="1">
    <citation type="submission" date="2016-06" db="UniProtKB">
        <authorList>
            <consortium name="WormBaseParasite"/>
        </authorList>
    </citation>
    <scope>IDENTIFICATION</scope>
</reference>
<evidence type="ECO:0000313" key="3">
    <source>
        <dbReference type="WBParaSite" id="SSLN_0001263901-mRNA-1"/>
    </source>
</evidence>
<name>A0A183T6T4_SCHSO</name>
<dbReference type="AlphaFoldDB" id="A0A183T6T4"/>
<gene>
    <name evidence="1" type="ORF">SSLN_LOCUS12182</name>
</gene>
<reference evidence="1 2" key="2">
    <citation type="submission" date="2018-11" db="EMBL/GenBank/DDBJ databases">
        <authorList>
            <consortium name="Pathogen Informatics"/>
        </authorList>
    </citation>
    <scope>NUCLEOTIDE SEQUENCE [LARGE SCALE GENOMIC DNA]</scope>
    <source>
        <strain evidence="1 2">NST_G2</strain>
    </source>
</reference>
<accession>A0A183T6T4</accession>
<evidence type="ECO:0000313" key="2">
    <source>
        <dbReference type="Proteomes" id="UP000275846"/>
    </source>
</evidence>
<keyword evidence="2" id="KW-1185">Reference proteome</keyword>